<evidence type="ECO:0000256" key="1">
    <source>
        <dbReference type="ARBA" id="ARBA00022898"/>
    </source>
</evidence>
<dbReference type="GeneID" id="111815568"/>
<evidence type="ECO:0000256" key="2">
    <source>
        <dbReference type="SAM" id="MobiDB-lite"/>
    </source>
</evidence>
<evidence type="ECO:0000313" key="5">
    <source>
        <dbReference type="Proteomes" id="UP000515203"/>
    </source>
</evidence>
<dbReference type="RefSeq" id="XP_023566348.1">
    <property type="nucleotide sequence ID" value="XM_023710580.1"/>
</dbReference>
<dbReference type="PANTHER" id="PTHR43795:SF1">
    <property type="entry name" value="INACTIVE 1-AMINOCYCLOPROPANE-1-CARBOXYLATE SYNTHASE-LIKE PROTEIN 2-RELATED"/>
    <property type="match status" value="1"/>
</dbReference>
<evidence type="ECO:0000256" key="3">
    <source>
        <dbReference type="SAM" id="SignalP"/>
    </source>
</evidence>
<dbReference type="Gene3D" id="3.40.640.10">
    <property type="entry name" value="Type I PLP-dependent aspartate aminotransferase-like (Major domain)"/>
    <property type="match status" value="1"/>
</dbReference>
<keyword evidence="5" id="KW-1185">Reference proteome</keyword>
<dbReference type="GO" id="GO:0030170">
    <property type="term" value="F:pyridoxal phosphate binding"/>
    <property type="evidence" value="ECO:0007669"/>
    <property type="project" value="InterPro"/>
</dbReference>
<dbReference type="InParanoid" id="A0A6P6E2Y7"/>
<feature type="region of interest" description="Disordered" evidence="2">
    <location>
        <begin position="43"/>
        <end position="67"/>
    </location>
</feature>
<dbReference type="InterPro" id="IPR050478">
    <property type="entry name" value="Ethylene_sulfur-biosynth"/>
</dbReference>
<dbReference type="InterPro" id="IPR015422">
    <property type="entry name" value="PyrdxlP-dep_Trfase_small"/>
</dbReference>
<dbReference type="PANTHER" id="PTHR43795">
    <property type="entry name" value="BIFUNCTIONAL ASPARTATE AMINOTRANSFERASE AND GLUTAMATE/ASPARTATE-PREPHENATE AMINOTRANSFERASE-RELATED"/>
    <property type="match status" value="1"/>
</dbReference>
<keyword evidence="3" id="KW-0732">Signal</keyword>
<dbReference type="InterPro" id="IPR004839">
    <property type="entry name" value="Aminotransferase_I/II_large"/>
</dbReference>
<name>A0A6P6E2Y7_OCTDE</name>
<protein>
    <submittedName>
        <fullName evidence="6">Probable inactive 1-aminocyclopropane-1-carboxylate synthase-like protein 2</fullName>
    </submittedName>
</protein>
<evidence type="ECO:0000313" key="6">
    <source>
        <dbReference type="RefSeq" id="XP_023566348.1"/>
    </source>
</evidence>
<dbReference type="Pfam" id="PF00155">
    <property type="entry name" value="Aminotran_1_2"/>
    <property type="match status" value="1"/>
</dbReference>
<reference evidence="6" key="1">
    <citation type="submission" date="2025-08" db="UniProtKB">
        <authorList>
            <consortium name="RefSeq"/>
        </authorList>
    </citation>
    <scope>IDENTIFICATION</scope>
</reference>
<dbReference type="GO" id="GO:0008483">
    <property type="term" value="F:transaminase activity"/>
    <property type="evidence" value="ECO:0007669"/>
    <property type="project" value="TreeGrafter"/>
</dbReference>
<sequence length="459" mass="52632">MSLTGSTFKAPISMTLLLQAICLQLANEDASLRMSPPIPKRLCPHADIGETRTAPSSRQHDQPRNLESVCEGSVLSHSLSKRGDRIVQFYKLNFEEYEAFQSDEYDQDSNASGYVNLAMSENKLCIDLVAERLNQSDMNYVEDIKEQYPNPRGHRFGFFYGIGLCAYIHLMPIYVESEITDADTRPFQLTVGKLEQALLEAKTQNKKVKGLLLSNPWKATGDVYSQESLRDYLEFAKRNDLFVVIEEMYMLSVFDDPVKIHSVLSMESFPAPQKTFVIWNISKDFGLGFGALYTPNEDVALAVLSLSSIHSISGITQYHLCRLLWDRDWIDNTYLPTIRSRLATAHAYVMKKLHELEEQHNRKIIFHNCSSGLYTWINLKNFLEPCTFEEELLLYRRFLDHKVILSRGQSYVLKEPGWFRLSFAENPDKLMLDFQNVAMEVLDSKKAICGAVLCRVRNT</sequence>
<accession>A0A6P6E2Y7</accession>
<feature type="chain" id="PRO_5027658023" evidence="3">
    <location>
        <begin position="27"/>
        <end position="459"/>
    </location>
</feature>
<dbReference type="InterPro" id="IPR015424">
    <property type="entry name" value="PyrdxlP-dep_Trfase"/>
</dbReference>
<dbReference type="GO" id="GO:0006520">
    <property type="term" value="P:amino acid metabolic process"/>
    <property type="evidence" value="ECO:0007669"/>
    <property type="project" value="TreeGrafter"/>
</dbReference>
<feature type="domain" description="Aminotransferase class I/classII large" evidence="4">
    <location>
        <begin position="186"/>
        <end position="429"/>
    </location>
</feature>
<evidence type="ECO:0000259" key="4">
    <source>
        <dbReference type="Pfam" id="PF00155"/>
    </source>
</evidence>
<dbReference type="OrthoDB" id="691673at2759"/>
<gene>
    <name evidence="6" type="primary">LOC111815568</name>
</gene>
<proteinExistence type="predicted"/>
<organism evidence="5 6">
    <name type="scientific">Octodon degus</name>
    <name type="common">Degu</name>
    <name type="synonym">Sciurus degus</name>
    <dbReference type="NCBI Taxonomy" id="10160"/>
    <lineage>
        <taxon>Eukaryota</taxon>
        <taxon>Metazoa</taxon>
        <taxon>Chordata</taxon>
        <taxon>Craniata</taxon>
        <taxon>Vertebrata</taxon>
        <taxon>Euteleostomi</taxon>
        <taxon>Mammalia</taxon>
        <taxon>Eutheria</taxon>
        <taxon>Euarchontoglires</taxon>
        <taxon>Glires</taxon>
        <taxon>Rodentia</taxon>
        <taxon>Hystricomorpha</taxon>
        <taxon>Octodontidae</taxon>
        <taxon>Octodon</taxon>
    </lineage>
</organism>
<feature type="signal peptide" evidence="3">
    <location>
        <begin position="1"/>
        <end position="26"/>
    </location>
</feature>
<dbReference type="SUPFAM" id="SSF53383">
    <property type="entry name" value="PLP-dependent transferases"/>
    <property type="match status" value="1"/>
</dbReference>
<keyword evidence="1" id="KW-0663">Pyridoxal phosphate</keyword>
<dbReference type="Gene3D" id="3.90.1150.10">
    <property type="entry name" value="Aspartate Aminotransferase, domain 1"/>
    <property type="match status" value="2"/>
</dbReference>
<dbReference type="Proteomes" id="UP000515203">
    <property type="component" value="Unplaced"/>
</dbReference>
<dbReference type="InterPro" id="IPR015421">
    <property type="entry name" value="PyrdxlP-dep_Trfase_major"/>
</dbReference>
<dbReference type="AlphaFoldDB" id="A0A6P6E2Y7"/>